<gene>
    <name evidence="5" type="ORF">Micbo1qcDRAFT_191208</name>
</gene>
<feature type="compositionally biased region" description="Basic and acidic residues" evidence="3">
    <location>
        <begin position="84"/>
        <end position="94"/>
    </location>
</feature>
<dbReference type="PANTHER" id="PTHR21027:SF1">
    <property type="entry name" value="TRNA-SPLICING ENDONUCLEASE SUBUNIT SEN54"/>
    <property type="match status" value="1"/>
</dbReference>
<sequence>MPFDDDDDGGASAAVAATAPGDEDSPAVPANLSAATNPDAGEDDEDGDDTQADFLKFAASLPGGGGGRSGGKKTATAGSKKTLRRGEKDFESHGTKAQVNVLEDSREAMGHVLGYTRAHKAPGHKDYLRGWYYPEWWAEEEDVQRRMAQKPTTASTSADDEGINKDECGTSKQGGAPQPDTSGMFSRDRVVVLESDGGSTLFRSTGRVFRGLNKDTPARSRMWLLPEEALYLVERGDLDLWWPYRPLPEMFPPESSVPPAGPDGEQQQPSIPDVLGAGTADYDLGLPLSLQAAYSLFIGSDGERGKVSLEKYQVYTNLRRTGYTVLRATSIPLPPKPPPVAHASIWQWLFSLVSASSQRTHHLPDGPLVKPGLYRSYRPIFEQQAIVQRHKPVYEPADTTGPPQDPFRIHYHVWKASGTFTKARPPPPDFQIAVADTRTSSVPTLEELTALLESTPWDPPAPPPPPRDGGAGGGGMNVGFMYKRLKHGWRNAIVAVVDRGLISYVRLTEMAFGEELLYASFDDKNKKGGGKRGGRGGGVCVLEGRDFETRDILAMIMQEAQPAPTWKDDSKGSSRRPPKSIANVDNPDFLASVGTISAADTSLLSQV</sequence>
<feature type="compositionally biased region" description="Pro residues" evidence="3">
    <location>
        <begin position="457"/>
        <end position="467"/>
    </location>
</feature>
<dbReference type="OrthoDB" id="408683at2759"/>
<comment type="similarity">
    <text evidence="1">Belongs to the SEN54 family.</text>
</comment>
<dbReference type="STRING" id="196109.A0A136JH03"/>
<name>A0A136JH03_9PEZI</name>
<feature type="region of interest" description="Disordered" evidence="3">
    <location>
        <begin position="253"/>
        <end position="272"/>
    </location>
</feature>
<dbReference type="Proteomes" id="UP000070501">
    <property type="component" value="Unassembled WGS sequence"/>
</dbReference>
<feature type="compositionally biased region" description="Low complexity" evidence="3">
    <location>
        <begin position="10"/>
        <end position="20"/>
    </location>
</feature>
<accession>A0A136JH03</accession>
<dbReference type="PANTHER" id="PTHR21027">
    <property type="entry name" value="TRNA-SPLICING ENDONUCLEASE SUBUNIT SEN54"/>
    <property type="match status" value="1"/>
</dbReference>
<dbReference type="InterPro" id="IPR024337">
    <property type="entry name" value="tRNA_splic_suSen54"/>
</dbReference>
<keyword evidence="2" id="KW-0819">tRNA processing</keyword>
<dbReference type="Pfam" id="PF12928">
    <property type="entry name" value="tRNA_int_end_N2"/>
    <property type="match status" value="1"/>
</dbReference>
<evidence type="ECO:0000259" key="4">
    <source>
        <dbReference type="Pfam" id="PF12928"/>
    </source>
</evidence>
<keyword evidence="6" id="KW-1185">Reference proteome</keyword>
<feature type="region of interest" description="Disordered" evidence="3">
    <location>
        <begin position="1"/>
        <end position="97"/>
    </location>
</feature>
<dbReference type="GO" id="GO:0000214">
    <property type="term" value="C:tRNA-intron endonuclease complex"/>
    <property type="evidence" value="ECO:0007669"/>
    <property type="project" value="TreeGrafter"/>
</dbReference>
<feature type="domain" description="tRNA-splicing endonuclease subunit Sen54 N-terminal" evidence="4">
    <location>
        <begin position="112"/>
        <end position="242"/>
    </location>
</feature>
<protein>
    <recommendedName>
        <fullName evidence="4">tRNA-splicing endonuclease subunit Sen54 N-terminal domain-containing protein</fullName>
    </recommendedName>
</protein>
<dbReference type="InterPro" id="IPR024336">
    <property type="entry name" value="tRNA_splic_suSen54_N"/>
</dbReference>
<feature type="region of interest" description="Disordered" evidence="3">
    <location>
        <begin position="147"/>
        <end position="186"/>
    </location>
</feature>
<dbReference type="GO" id="GO:0000379">
    <property type="term" value="P:tRNA-type intron splice site recognition and cleavage"/>
    <property type="evidence" value="ECO:0007669"/>
    <property type="project" value="TreeGrafter"/>
</dbReference>
<dbReference type="InParanoid" id="A0A136JH03"/>
<proteinExistence type="inferred from homology"/>
<feature type="compositionally biased region" description="Acidic residues" evidence="3">
    <location>
        <begin position="40"/>
        <end position="51"/>
    </location>
</feature>
<reference evidence="6" key="1">
    <citation type="submission" date="2016-02" db="EMBL/GenBank/DDBJ databases">
        <title>Draft genome sequence of Microdochium bolleyi, a fungal endophyte of beachgrass.</title>
        <authorList>
            <consortium name="DOE Joint Genome Institute"/>
            <person name="David A.S."/>
            <person name="May G."/>
            <person name="Haridas S."/>
            <person name="Lim J."/>
            <person name="Wang M."/>
            <person name="Labutti K."/>
            <person name="Lipzen A."/>
            <person name="Barry K."/>
            <person name="Grigoriev I.V."/>
        </authorList>
    </citation>
    <scope>NUCLEOTIDE SEQUENCE [LARGE SCALE GENOMIC DNA]</scope>
    <source>
        <strain evidence="6">J235TASD1</strain>
    </source>
</reference>
<evidence type="ECO:0000256" key="1">
    <source>
        <dbReference type="ARBA" id="ARBA00005736"/>
    </source>
</evidence>
<evidence type="ECO:0000256" key="2">
    <source>
        <dbReference type="ARBA" id="ARBA00022694"/>
    </source>
</evidence>
<evidence type="ECO:0000313" key="6">
    <source>
        <dbReference type="Proteomes" id="UP000070501"/>
    </source>
</evidence>
<organism evidence="5 6">
    <name type="scientific">Microdochium bolleyi</name>
    <dbReference type="NCBI Taxonomy" id="196109"/>
    <lineage>
        <taxon>Eukaryota</taxon>
        <taxon>Fungi</taxon>
        <taxon>Dikarya</taxon>
        <taxon>Ascomycota</taxon>
        <taxon>Pezizomycotina</taxon>
        <taxon>Sordariomycetes</taxon>
        <taxon>Xylariomycetidae</taxon>
        <taxon>Xylariales</taxon>
        <taxon>Microdochiaceae</taxon>
        <taxon>Microdochium</taxon>
    </lineage>
</organism>
<dbReference type="AlphaFoldDB" id="A0A136JH03"/>
<evidence type="ECO:0000313" key="5">
    <source>
        <dbReference type="EMBL" id="KXJ96439.1"/>
    </source>
</evidence>
<evidence type="ECO:0000256" key="3">
    <source>
        <dbReference type="SAM" id="MobiDB-lite"/>
    </source>
</evidence>
<feature type="region of interest" description="Disordered" evidence="3">
    <location>
        <begin position="560"/>
        <end position="586"/>
    </location>
</feature>
<dbReference type="EMBL" id="KQ964245">
    <property type="protein sequence ID" value="KXJ96439.1"/>
    <property type="molecule type" value="Genomic_DNA"/>
</dbReference>
<feature type="region of interest" description="Disordered" evidence="3">
    <location>
        <begin position="453"/>
        <end position="474"/>
    </location>
</feature>